<keyword evidence="1" id="KW-0436">Ligase</keyword>
<proteinExistence type="predicted"/>
<dbReference type="STRING" id="546414.Deide_20901"/>
<dbReference type="KEGG" id="ddr:Deide_20901"/>
<gene>
    <name evidence="1" type="ordered locus">Deide_20901</name>
</gene>
<accession>X5H5S1</accession>
<reference evidence="1 2" key="1">
    <citation type="journal article" date="2009" name="PLoS Genet.">
        <title>Alliance of proteomics and genomics to unravel the specificities of Sahara bacterium Deinococcus deserti.</title>
        <authorList>
            <person name="de Groot A."/>
            <person name="Dulermo R."/>
            <person name="Ortet P."/>
            <person name="Blanchard L."/>
            <person name="Guerin P."/>
            <person name="Fernandez B."/>
            <person name="Vacherie B."/>
            <person name="Dossat C."/>
            <person name="Jolivet E."/>
            <person name="Siguier P."/>
            <person name="Chandler M."/>
            <person name="Barakat M."/>
            <person name="Dedieu A."/>
            <person name="Barbe V."/>
            <person name="Heulin T."/>
            <person name="Sommer S."/>
            <person name="Achouak W."/>
            <person name="Armengaud J."/>
        </authorList>
    </citation>
    <scope>NUCLEOTIDE SEQUENCE [LARGE SCALE GENOMIC DNA]</scope>
    <source>
        <strain evidence="2">DSM 17065 / CIP 109153 / LMG 22923 / VCD115</strain>
    </source>
</reference>
<dbReference type="AlphaFoldDB" id="X5H5S1"/>
<dbReference type="Proteomes" id="UP000002208">
    <property type="component" value="Chromosome"/>
</dbReference>
<sequence length="19" mass="1979">MTPRAGTPSPFFRSGVSLA</sequence>
<evidence type="ECO:0000313" key="2">
    <source>
        <dbReference type="Proteomes" id="UP000002208"/>
    </source>
</evidence>
<protein>
    <submittedName>
        <fullName evidence="1">Putative Phenylalanine--tRNA ligase operon leader peptide</fullName>
    </submittedName>
</protein>
<evidence type="ECO:0000313" key="1">
    <source>
        <dbReference type="EMBL" id="AHX26533.1"/>
    </source>
</evidence>
<keyword evidence="2" id="KW-1185">Reference proteome</keyword>
<organism evidence="1 2">
    <name type="scientific">Deinococcus deserti (strain DSM 17065 / CIP 109153 / LMG 22923 / VCD115)</name>
    <dbReference type="NCBI Taxonomy" id="546414"/>
    <lineage>
        <taxon>Bacteria</taxon>
        <taxon>Thermotogati</taxon>
        <taxon>Deinococcota</taxon>
        <taxon>Deinococci</taxon>
        <taxon>Deinococcales</taxon>
        <taxon>Deinococcaceae</taxon>
        <taxon>Deinococcus</taxon>
    </lineage>
</organism>
<dbReference type="GO" id="GO:0016874">
    <property type="term" value="F:ligase activity"/>
    <property type="evidence" value="ECO:0007669"/>
    <property type="project" value="UniProtKB-KW"/>
</dbReference>
<dbReference type="EMBL" id="CP001114">
    <property type="protein sequence ID" value="AHX26533.1"/>
    <property type="molecule type" value="Genomic_DNA"/>
</dbReference>
<dbReference type="HOGENOM" id="CLU_3429783_0_0_0"/>
<name>X5H5S1_DEIDV</name>